<dbReference type="Pfam" id="PF02225">
    <property type="entry name" value="PA"/>
    <property type="match status" value="1"/>
</dbReference>
<feature type="transmembrane region" description="Helical" evidence="11">
    <location>
        <begin position="454"/>
        <end position="473"/>
    </location>
</feature>
<dbReference type="PANTHER" id="PTHR12174:SF75">
    <property type="entry name" value="SIGNAL PEPTIDE PEPTIDASE-LIKE 2"/>
    <property type="match status" value="1"/>
</dbReference>
<evidence type="ECO:0000256" key="1">
    <source>
        <dbReference type="ARBA" id="ARBA00003012"/>
    </source>
</evidence>
<dbReference type="InterPro" id="IPR007369">
    <property type="entry name" value="Peptidase_A22B_SPP"/>
</dbReference>
<dbReference type="Gene3D" id="3.50.30.30">
    <property type="match status" value="1"/>
</dbReference>
<dbReference type="PANTHER" id="PTHR12174">
    <property type="entry name" value="SIGNAL PEPTIDE PEPTIDASE"/>
    <property type="match status" value="1"/>
</dbReference>
<gene>
    <name evidence="14" type="ORF">ZIOFF_019921</name>
</gene>
<evidence type="ECO:0000256" key="12">
    <source>
        <dbReference type="SAM" id="SignalP"/>
    </source>
</evidence>
<proteinExistence type="inferred from homology"/>
<dbReference type="AlphaFoldDB" id="A0A8J5HAE8"/>
<dbReference type="EMBL" id="JACMSC010000005">
    <property type="protein sequence ID" value="KAG6522769.1"/>
    <property type="molecule type" value="Genomic_DNA"/>
</dbReference>
<comment type="caution">
    <text evidence="14">The sequence shown here is derived from an EMBL/GenBank/DDBJ whole genome shotgun (WGS) entry which is preliminary data.</text>
</comment>
<name>A0A8J5HAE8_ZINOF</name>
<dbReference type="GO" id="GO:0098554">
    <property type="term" value="C:cytoplasmic side of endoplasmic reticulum membrane"/>
    <property type="evidence" value="ECO:0007669"/>
    <property type="project" value="TreeGrafter"/>
</dbReference>
<comment type="similarity">
    <text evidence="3">Belongs to the peptidase A22B family.</text>
</comment>
<evidence type="ECO:0000256" key="2">
    <source>
        <dbReference type="ARBA" id="ARBA00004337"/>
    </source>
</evidence>
<dbReference type="PROSITE" id="PS51257">
    <property type="entry name" value="PROKAR_LIPOPROTEIN"/>
    <property type="match status" value="1"/>
</dbReference>
<feature type="signal peptide" evidence="12">
    <location>
        <begin position="1"/>
        <end position="24"/>
    </location>
</feature>
<evidence type="ECO:0000256" key="3">
    <source>
        <dbReference type="ARBA" id="ARBA00006859"/>
    </source>
</evidence>
<evidence type="ECO:0000256" key="8">
    <source>
        <dbReference type="ARBA" id="ARBA00022989"/>
    </source>
</evidence>
<keyword evidence="9 11" id="KW-0472">Membrane</keyword>
<reference evidence="14 15" key="1">
    <citation type="submission" date="2020-08" db="EMBL/GenBank/DDBJ databases">
        <title>Plant Genome Project.</title>
        <authorList>
            <person name="Zhang R.-G."/>
        </authorList>
    </citation>
    <scope>NUCLEOTIDE SEQUENCE [LARGE SCALE GENOMIC DNA]</scope>
    <source>
        <tissue evidence="14">Rhizome</tissue>
    </source>
</reference>
<feature type="transmembrane region" description="Helical" evidence="11">
    <location>
        <begin position="361"/>
        <end position="381"/>
    </location>
</feature>
<dbReference type="SMART" id="SM00730">
    <property type="entry name" value="PSN"/>
    <property type="match status" value="1"/>
</dbReference>
<feature type="transmembrane region" description="Helical" evidence="11">
    <location>
        <begin position="479"/>
        <end position="498"/>
    </location>
</feature>
<keyword evidence="6" id="KW-0967">Endosome</keyword>
<dbReference type="InterPro" id="IPR046450">
    <property type="entry name" value="PA_dom_sf"/>
</dbReference>
<feature type="transmembrane region" description="Helical" evidence="11">
    <location>
        <begin position="262"/>
        <end position="280"/>
    </location>
</feature>
<dbReference type="GO" id="GO:0030660">
    <property type="term" value="C:Golgi-associated vesicle membrane"/>
    <property type="evidence" value="ECO:0007669"/>
    <property type="project" value="TreeGrafter"/>
</dbReference>
<keyword evidence="7" id="KW-0378">Hydrolase</keyword>
<comment type="subcellular location">
    <subcellularLocation>
        <location evidence="2">Endosome membrane</location>
        <topology evidence="2">Multi-pass membrane protein</topology>
    </subcellularLocation>
</comment>
<dbReference type="GO" id="GO:0005765">
    <property type="term" value="C:lysosomal membrane"/>
    <property type="evidence" value="ECO:0007669"/>
    <property type="project" value="TreeGrafter"/>
</dbReference>
<accession>A0A8J5HAE8</accession>
<dbReference type="SUPFAM" id="SSF52025">
    <property type="entry name" value="PA domain"/>
    <property type="match status" value="1"/>
</dbReference>
<dbReference type="FunFam" id="3.50.30.30:FF:000007">
    <property type="entry name" value="Signal peptide peptidase-like 3"/>
    <property type="match status" value="1"/>
</dbReference>
<keyword evidence="4 11" id="KW-0812">Transmembrane</keyword>
<protein>
    <recommendedName>
        <fullName evidence="13">PA domain-containing protein</fullName>
    </recommendedName>
</protein>
<evidence type="ECO:0000259" key="13">
    <source>
        <dbReference type="Pfam" id="PF02225"/>
    </source>
</evidence>
<feature type="domain" description="PA" evidence="13">
    <location>
        <begin position="142"/>
        <end position="219"/>
    </location>
</feature>
<evidence type="ECO:0000256" key="11">
    <source>
        <dbReference type="SAM" id="Phobius"/>
    </source>
</evidence>
<evidence type="ECO:0000313" key="14">
    <source>
        <dbReference type="EMBL" id="KAG6522769.1"/>
    </source>
</evidence>
<keyword evidence="5 12" id="KW-0732">Signal</keyword>
<dbReference type="GO" id="GO:0010008">
    <property type="term" value="C:endosome membrane"/>
    <property type="evidence" value="ECO:0007669"/>
    <property type="project" value="UniProtKB-SubCell"/>
</dbReference>
<dbReference type="InterPro" id="IPR003137">
    <property type="entry name" value="PA_domain"/>
</dbReference>
<evidence type="ECO:0000256" key="4">
    <source>
        <dbReference type="ARBA" id="ARBA00022692"/>
    </source>
</evidence>
<comment type="function">
    <text evidence="1">Intramembrane-cleaving aspartic protease (I-CLiP) that cleaves type II membrane signal peptides in the hydrophobic plane of the membrane.</text>
</comment>
<organism evidence="14 15">
    <name type="scientific">Zingiber officinale</name>
    <name type="common">Ginger</name>
    <name type="synonym">Amomum zingiber</name>
    <dbReference type="NCBI Taxonomy" id="94328"/>
    <lineage>
        <taxon>Eukaryota</taxon>
        <taxon>Viridiplantae</taxon>
        <taxon>Streptophyta</taxon>
        <taxon>Embryophyta</taxon>
        <taxon>Tracheophyta</taxon>
        <taxon>Spermatophyta</taxon>
        <taxon>Magnoliopsida</taxon>
        <taxon>Liliopsida</taxon>
        <taxon>Zingiberales</taxon>
        <taxon>Zingiberaceae</taxon>
        <taxon>Zingiber</taxon>
    </lineage>
</organism>
<keyword evidence="15" id="KW-1185">Reference proteome</keyword>
<evidence type="ECO:0000256" key="10">
    <source>
        <dbReference type="ARBA" id="ARBA00023180"/>
    </source>
</evidence>
<dbReference type="GO" id="GO:0033619">
    <property type="term" value="P:membrane protein proteolysis"/>
    <property type="evidence" value="ECO:0007669"/>
    <property type="project" value="TreeGrafter"/>
</dbReference>
<dbReference type="Pfam" id="PF04258">
    <property type="entry name" value="Peptidase_A22B"/>
    <property type="match status" value="1"/>
</dbReference>
<evidence type="ECO:0000256" key="6">
    <source>
        <dbReference type="ARBA" id="ARBA00022753"/>
    </source>
</evidence>
<dbReference type="Proteomes" id="UP000734854">
    <property type="component" value="Unassembled WGS sequence"/>
</dbReference>
<feature type="transmembrane region" description="Helical" evidence="11">
    <location>
        <begin position="418"/>
        <end position="442"/>
    </location>
</feature>
<evidence type="ECO:0000256" key="9">
    <source>
        <dbReference type="ARBA" id="ARBA00023136"/>
    </source>
</evidence>
<keyword evidence="8 11" id="KW-1133">Transmembrane helix</keyword>
<keyword evidence="10" id="KW-0325">Glycoprotein</keyword>
<evidence type="ECO:0000313" key="15">
    <source>
        <dbReference type="Proteomes" id="UP000734854"/>
    </source>
</evidence>
<feature type="chain" id="PRO_5035272966" description="PA domain-containing protein" evidence="12">
    <location>
        <begin position="25"/>
        <end position="525"/>
    </location>
</feature>
<evidence type="ECO:0000256" key="5">
    <source>
        <dbReference type="ARBA" id="ARBA00022729"/>
    </source>
</evidence>
<dbReference type="GO" id="GO:0098553">
    <property type="term" value="C:lumenal side of endoplasmic reticulum membrane"/>
    <property type="evidence" value="ECO:0007669"/>
    <property type="project" value="TreeGrafter"/>
</dbReference>
<sequence>MDPRRCGWSAVLLLLLATACFVHGGDIVHEDDEAPKLPGCANNFVLVKTSLGDSFTVGSNALDLFCWSGFAVGLLGTPPRVKPRRSLLHGVPGFRLGVVKVQTWINNTEDDEFVGVGARFGPTIVSKEKHANRTRLTLSDPSDCCTPPKKKLAGDVLLVHRGKCKFTTKAKVAEAAGASAILIINNHKELYKMVCDRNETGLNISIPAVMLPQDAGASLETSLQHGSSGSIVLIPYVDAPEELTKMETTGSNGIVDINTTSAVLFVVIASCFLILLYKLMSFWFVELLVVLFCIGGVEGLQTCLVSLLSRWFKRAGESFIKVPFFGAVSYLTLAVSPFCIVFAVVWAVYRRLSFAWIGQDILVGTVLLSCAFLYDIFWVFISKRWFHESVMIVVARGDRTAEDGVPMLLKIPRLFDPWGGYSIIGFGDILLPGLIIAFSLRYDWAAKKSLRSGYFLWSMVAYGSGLLITYVALNLMDGHGQPALLYIVPFTLGTFLALGHKRGELRNLWTQGEPPRVCPHIQPAQ</sequence>
<dbReference type="GO" id="GO:0042500">
    <property type="term" value="F:aspartic endopeptidase activity, intramembrane cleaving"/>
    <property type="evidence" value="ECO:0007669"/>
    <property type="project" value="InterPro"/>
</dbReference>
<evidence type="ECO:0000256" key="7">
    <source>
        <dbReference type="ARBA" id="ARBA00022801"/>
    </source>
</evidence>
<dbReference type="InterPro" id="IPR006639">
    <property type="entry name" value="Preselin/SPP"/>
</dbReference>
<feature type="transmembrane region" description="Helical" evidence="11">
    <location>
        <begin position="324"/>
        <end position="349"/>
    </location>
</feature>